<name>A0A7C1X545_THERO</name>
<dbReference type="Pfam" id="PF00005">
    <property type="entry name" value="ABC_tran"/>
    <property type="match status" value="2"/>
</dbReference>
<evidence type="ECO:0000313" key="4">
    <source>
        <dbReference type="EMBL" id="HEF66275.1"/>
    </source>
</evidence>
<sequence length="514" mass="56750">MGAARERSAGRVVLEARGITKRFGTVVANDHIDLTVRAGELHAVLGENGAGKTTLMRILFGELQPDEGEIYLDGQRVRFRSPRDALRHGIGMVHQERKLIPAHTALENIILGHPKTGAILNLREAEREVSALCERYGFRVPLHAKVWQLSEGEKQIVEILKELYHGARILILDEPTSVLSPPEIVKLLESLTRMAKEDLAVIPFITHKLPVVLEHCDRVTILRRGRVVAEMETRHATEQTLAAAMVGREVVLQLERVEVPLGDPIVRVQDLWVRDDRGLFAVQGLSFEIRAGEILGIAGVAGNGQEPLAEALAGLRPVERGTITLDSIDITHAPVLERWRRGLGYIPTERREVGSIPTFSLVDNVLLNYHFEREFSRWGILASGQARELTERILREYSVVAAGPNAPARSLSGGNLQKVILGRVLSRKPRFLIACLPTHGLDVGAAEFVQRKILEAKQSGTAVLLISEDLDEILALSDRIAAIYEGQFTGIVPASEASKELVGELMAGLRRERV</sequence>
<dbReference type="CDD" id="cd03215">
    <property type="entry name" value="ABC_Carb_Monos_II"/>
    <property type="match status" value="1"/>
</dbReference>
<evidence type="ECO:0000256" key="2">
    <source>
        <dbReference type="ARBA" id="ARBA00022840"/>
    </source>
</evidence>
<dbReference type="PROSITE" id="PS50893">
    <property type="entry name" value="ABC_TRANSPORTER_2"/>
    <property type="match status" value="2"/>
</dbReference>
<proteinExistence type="predicted"/>
<dbReference type="SMART" id="SM00382">
    <property type="entry name" value="AAA"/>
    <property type="match status" value="1"/>
</dbReference>
<evidence type="ECO:0000256" key="1">
    <source>
        <dbReference type="ARBA" id="ARBA00022741"/>
    </source>
</evidence>
<feature type="domain" description="ABC transporter" evidence="3">
    <location>
        <begin position="14"/>
        <end position="249"/>
    </location>
</feature>
<dbReference type="InterPro" id="IPR027417">
    <property type="entry name" value="P-loop_NTPase"/>
</dbReference>
<dbReference type="InterPro" id="IPR017871">
    <property type="entry name" value="ABC_transporter-like_CS"/>
</dbReference>
<dbReference type="GO" id="GO:0005524">
    <property type="term" value="F:ATP binding"/>
    <property type="evidence" value="ECO:0007669"/>
    <property type="project" value="UniProtKB-KW"/>
</dbReference>
<evidence type="ECO:0000259" key="3">
    <source>
        <dbReference type="PROSITE" id="PS50893"/>
    </source>
</evidence>
<gene>
    <name evidence="4" type="ORF">ENP47_11875</name>
</gene>
<dbReference type="PROSITE" id="PS00211">
    <property type="entry name" value="ABC_TRANSPORTER_1"/>
    <property type="match status" value="1"/>
</dbReference>
<accession>A0A7C1X545</accession>
<dbReference type="InterPro" id="IPR003593">
    <property type="entry name" value="AAA+_ATPase"/>
</dbReference>
<feature type="domain" description="ABC transporter" evidence="3">
    <location>
        <begin position="266"/>
        <end position="510"/>
    </location>
</feature>
<dbReference type="PANTHER" id="PTHR43790:SF4">
    <property type="entry name" value="GUANOSINE IMPORT ATP-BINDING PROTEIN NUPO"/>
    <property type="match status" value="1"/>
</dbReference>
<dbReference type="SUPFAM" id="SSF52540">
    <property type="entry name" value="P-loop containing nucleoside triphosphate hydrolases"/>
    <property type="match status" value="2"/>
</dbReference>
<keyword evidence="2 4" id="KW-0067">ATP-binding</keyword>
<dbReference type="GO" id="GO:0016887">
    <property type="term" value="F:ATP hydrolysis activity"/>
    <property type="evidence" value="ECO:0007669"/>
    <property type="project" value="InterPro"/>
</dbReference>
<reference evidence="4" key="1">
    <citation type="journal article" date="2020" name="mSystems">
        <title>Genome- and Community-Level Interaction Insights into Carbon Utilization and Element Cycling Functions of Hydrothermarchaeota in Hydrothermal Sediment.</title>
        <authorList>
            <person name="Zhou Z."/>
            <person name="Liu Y."/>
            <person name="Xu W."/>
            <person name="Pan J."/>
            <person name="Luo Z.H."/>
            <person name="Li M."/>
        </authorList>
    </citation>
    <scope>NUCLEOTIDE SEQUENCE [LARGE SCALE GENOMIC DNA]</scope>
    <source>
        <strain evidence="4">SpSt-222</strain>
    </source>
</reference>
<dbReference type="Gene3D" id="3.40.50.300">
    <property type="entry name" value="P-loop containing nucleotide triphosphate hydrolases"/>
    <property type="match status" value="2"/>
</dbReference>
<protein>
    <submittedName>
        <fullName evidence="4">ABC transporter ATP-binding protein</fullName>
    </submittedName>
</protein>
<dbReference type="InterPro" id="IPR050107">
    <property type="entry name" value="ABC_carbohydrate_import_ATPase"/>
</dbReference>
<organism evidence="4">
    <name type="scientific">Thermomicrobium roseum</name>
    <dbReference type="NCBI Taxonomy" id="500"/>
    <lineage>
        <taxon>Bacteria</taxon>
        <taxon>Pseudomonadati</taxon>
        <taxon>Thermomicrobiota</taxon>
        <taxon>Thermomicrobia</taxon>
        <taxon>Thermomicrobiales</taxon>
        <taxon>Thermomicrobiaceae</taxon>
        <taxon>Thermomicrobium</taxon>
    </lineage>
</organism>
<dbReference type="EMBL" id="DSJL01000011">
    <property type="protein sequence ID" value="HEF66275.1"/>
    <property type="molecule type" value="Genomic_DNA"/>
</dbReference>
<dbReference type="InterPro" id="IPR003439">
    <property type="entry name" value="ABC_transporter-like_ATP-bd"/>
</dbReference>
<dbReference type="AlphaFoldDB" id="A0A7C1X545"/>
<dbReference type="CDD" id="cd03216">
    <property type="entry name" value="ABC_Carb_Monos_I"/>
    <property type="match status" value="1"/>
</dbReference>
<comment type="caution">
    <text evidence="4">The sequence shown here is derived from an EMBL/GenBank/DDBJ whole genome shotgun (WGS) entry which is preliminary data.</text>
</comment>
<dbReference type="PANTHER" id="PTHR43790">
    <property type="entry name" value="CARBOHYDRATE TRANSPORT ATP-BINDING PROTEIN MG119-RELATED"/>
    <property type="match status" value="1"/>
</dbReference>
<keyword evidence="1" id="KW-0547">Nucleotide-binding</keyword>